<dbReference type="Proteomes" id="UP000054495">
    <property type="component" value="Unassembled WGS sequence"/>
</dbReference>
<dbReference type="AlphaFoldDB" id="A0A0D6LZI4"/>
<gene>
    <name evidence="1" type="ORF">ANCCEY_05412</name>
</gene>
<protein>
    <submittedName>
        <fullName evidence="1">Uncharacterized protein</fullName>
    </submittedName>
</protein>
<accession>A0A0D6LZI4</accession>
<name>A0A0D6LZI4_9BILA</name>
<proteinExistence type="predicted"/>
<sequence length="89" mass="10225">MNISLLSAHEFPEQLNVIITSFNKYGDEIYCRYFDKSMRELGQPFKSVVFPEYNVHCLRREGAKFVSLSDTPTGTPEYPVVITDRTQTG</sequence>
<evidence type="ECO:0000313" key="2">
    <source>
        <dbReference type="Proteomes" id="UP000054495"/>
    </source>
</evidence>
<dbReference type="EMBL" id="KE124899">
    <property type="protein sequence ID" value="EPB75501.1"/>
    <property type="molecule type" value="Genomic_DNA"/>
</dbReference>
<evidence type="ECO:0000313" key="1">
    <source>
        <dbReference type="EMBL" id="EPB75501.1"/>
    </source>
</evidence>
<reference evidence="1 2" key="1">
    <citation type="submission" date="2013-05" db="EMBL/GenBank/DDBJ databases">
        <title>Draft genome of the parasitic nematode Anyclostoma ceylanicum.</title>
        <authorList>
            <person name="Mitreva M."/>
        </authorList>
    </citation>
    <scope>NUCLEOTIDE SEQUENCE [LARGE SCALE GENOMIC DNA]</scope>
</reference>
<organism evidence="1 2">
    <name type="scientific">Ancylostoma ceylanicum</name>
    <dbReference type="NCBI Taxonomy" id="53326"/>
    <lineage>
        <taxon>Eukaryota</taxon>
        <taxon>Metazoa</taxon>
        <taxon>Ecdysozoa</taxon>
        <taxon>Nematoda</taxon>
        <taxon>Chromadorea</taxon>
        <taxon>Rhabditida</taxon>
        <taxon>Rhabditina</taxon>
        <taxon>Rhabditomorpha</taxon>
        <taxon>Strongyloidea</taxon>
        <taxon>Ancylostomatidae</taxon>
        <taxon>Ancylostomatinae</taxon>
        <taxon>Ancylostoma</taxon>
    </lineage>
</organism>
<keyword evidence="2" id="KW-1185">Reference proteome</keyword>